<sequence length="393" mass="43468">MSGTEPVRVLYSFPQRLGAGRVCYTAWQQVLGLHGAGAEVTVLAGSVARVLPTDITVRTTLSRGRLRVPYRVLGMTRACEWHDRLVARQLRRMTTKPDVIHVWPRGARHTLAVARSLGIPTFLERPNAHTRFAYETVAAESERLGIVLPKGSEHAYDADVLRVEEAEFALADWLLCPSDFVARTFVDEGTSPARLVRHTYGVDLDRFGPRPRREPERPFTALFAGYAAVRKGLHLALEAWLGSPLAEHGVLLIAGGIMPEYAAVLRKELAHPSVRVLGHRDDLPDLMADADVTLLPSLEEGFGLVCIEAMASGSVPVVSDACTEICRHDENALVHRAGDVRQLRDHLTRLARDRGTLDRLRGDALRTAQGVTWEAAGRRLLEVYSEHSATRRV</sequence>
<dbReference type="PANTHER" id="PTHR45947:SF13">
    <property type="entry name" value="TRANSFERASE"/>
    <property type="match status" value="1"/>
</dbReference>
<dbReference type="Pfam" id="PF13692">
    <property type="entry name" value="Glyco_trans_1_4"/>
    <property type="match status" value="1"/>
</dbReference>
<dbReference type="InterPro" id="IPR050194">
    <property type="entry name" value="Glycosyltransferase_grp1"/>
</dbReference>
<dbReference type="SUPFAM" id="SSF53756">
    <property type="entry name" value="UDP-Glycosyltransferase/glycogen phosphorylase"/>
    <property type="match status" value="1"/>
</dbReference>
<dbReference type="PANTHER" id="PTHR45947">
    <property type="entry name" value="SULFOQUINOVOSYL TRANSFERASE SQD2"/>
    <property type="match status" value="1"/>
</dbReference>
<dbReference type="Proteomes" id="UP000661894">
    <property type="component" value="Unassembled WGS sequence"/>
</dbReference>
<dbReference type="CDD" id="cd03801">
    <property type="entry name" value="GT4_PimA-like"/>
    <property type="match status" value="1"/>
</dbReference>
<proteinExistence type="predicted"/>
<accession>A0ABR8Z145</accession>
<dbReference type="EMBL" id="JACSPO010000001">
    <property type="protein sequence ID" value="MBD8061604.1"/>
    <property type="molecule type" value="Genomic_DNA"/>
</dbReference>
<keyword evidence="2" id="KW-1185">Reference proteome</keyword>
<comment type="caution">
    <text evidence="1">The sequence shown here is derived from an EMBL/GenBank/DDBJ whole genome shotgun (WGS) entry which is preliminary data.</text>
</comment>
<evidence type="ECO:0000313" key="2">
    <source>
        <dbReference type="Proteomes" id="UP000661894"/>
    </source>
</evidence>
<gene>
    <name evidence="1" type="ORF">H9624_04605</name>
</gene>
<dbReference type="Gene3D" id="3.40.50.2000">
    <property type="entry name" value="Glycogen Phosphorylase B"/>
    <property type="match status" value="2"/>
</dbReference>
<organism evidence="1 2">
    <name type="scientific">Oceanitalea stevensii</name>
    <dbReference type="NCBI Taxonomy" id="2763072"/>
    <lineage>
        <taxon>Bacteria</taxon>
        <taxon>Bacillati</taxon>
        <taxon>Actinomycetota</taxon>
        <taxon>Actinomycetes</taxon>
        <taxon>Micrococcales</taxon>
        <taxon>Bogoriellaceae</taxon>
        <taxon>Georgenia</taxon>
    </lineage>
</organism>
<evidence type="ECO:0000313" key="1">
    <source>
        <dbReference type="EMBL" id="MBD8061604.1"/>
    </source>
</evidence>
<name>A0ABR8Z145_9MICO</name>
<protein>
    <submittedName>
        <fullName evidence="1">Glycosyltransferase family 4 protein</fullName>
    </submittedName>
</protein>
<reference evidence="1 2" key="1">
    <citation type="submission" date="2020-08" db="EMBL/GenBank/DDBJ databases">
        <title>A Genomic Blueprint of the Chicken Gut Microbiome.</title>
        <authorList>
            <person name="Gilroy R."/>
            <person name="Ravi A."/>
            <person name="Getino M."/>
            <person name="Pursley I."/>
            <person name="Horton D.L."/>
            <person name="Alikhan N.-F."/>
            <person name="Baker D."/>
            <person name="Gharbi K."/>
            <person name="Hall N."/>
            <person name="Watson M."/>
            <person name="Adriaenssens E.M."/>
            <person name="Foster-Nyarko E."/>
            <person name="Jarju S."/>
            <person name="Secka A."/>
            <person name="Antonio M."/>
            <person name="Oren A."/>
            <person name="Chaudhuri R."/>
            <person name="La Ragione R.M."/>
            <person name="Hildebrand F."/>
            <person name="Pallen M.J."/>
        </authorList>
    </citation>
    <scope>NUCLEOTIDE SEQUENCE [LARGE SCALE GENOMIC DNA]</scope>
    <source>
        <strain evidence="1 2">Sa1BUA1</strain>
    </source>
</reference>